<dbReference type="AlphaFoldDB" id="A0A437Q6I2"/>
<comment type="similarity">
    <text evidence="1">Belongs to the UPF0231 family.</text>
</comment>
<gene>
    <name evidence="2" type="ORF">EOE65_13810</name>
</gene>
<reference evidence="2 3" key="1">
    <citation type="submission" date="2019-01" db="EMBL/GenBank/DDBJ databases">
        <authorList>
            <person name="Chen W.-M."/>
        </authorList>
    </citation>
    <scope>NUCLEOTIDE SEQUENCE [LARGE SCALE GENOMIC DNA]</scope>
    <source>
        <strain evidence="2 3">HPM-16</strain>
    </source>
</reference>
<name>A0A437Q6I2_9GAMM</name>
<comment type="caution">
    <text evidence="2">The sequence shown here is derived from an EMBL/GenBank/DDBJ whole genome shotgun (WGS) entry which is preliminary data.</text>
</comment>
<sequence length="116" mass="12877">MEYDFTYDLYGNPEARLSMGAEAFGRWLSEECGSQAKAAALLDIAQQQRTATRPFTQSSAVATLRIEQGEVTIRAHGDDTAAELAEDFSLYESEADACCGIDDFIELIEAWHEFLN</sequence>
<accession>A0A437Q6I2</accession>
<dbReference type="EMBL" id="SACQ01000006">
    <property type="protein sequence ID" value="RVU30120.1"/>
    <property type="molecule type" value="Genomic_DNA"/>
</dbReference>
<dbReference type="InterPro" id="IPR008249">
    <property type="entry name" value="UPF0231"/>
</dbReference>
<keyword evidence="3" id="KW-1185">Reference proteome</keyword>
<dbReference type="RefSeq" id="WP_127694904.1">
    <property type="nucleotide sequence ID" value="NZ_SACQ01000006.1"/>
</dbReference>
<evidence type="ECO:0000256" key="1">
    <source>
        <dbReference type="ARBA" id="ARBA00005367"/>
    </source>
</evidence>
<organism evidence="2 3">
    <name type="scientific">Neptunomonas marina</name>
    <dbReference type="NCBI Taxonomy" id="1815562"/>
    <lineage>
        <taxon>Bacteria</taxon>
        <taxon>Pseudomonadati</taxon>
        <taxon>Pseudomonadota</taxon>
        <taxon>Gammaproteobacteria</taxon>
        <taxon>Oceanospirillales</taxon>
        <taxon>Oceanospirillaceae</taxon>
        <taxon>Neptunomonas</taxon>
    </lineage>
</organism>
<evidence type="ECO:0000313" key="3">
    <source>
        <dbReference type="Proteomes" id="UP000282818"/>
    </source>
</evidence>
<evidence type="ECO:0000313" key="2">
    <source>
        <dbReference type="EMBL" id="RVU30120.1"/>
    </source>
</evidence>
<proteinExistence type="inferred from homology"/>
<protein>
    <submittedName>
        <fullName evidence="2">UPF0231 family protein</fullName>
    </submittedName>
</protein>
<dbReference type="Proteomes" id="UP000282818">
    <property type="component" value="Unassembled WGS sequence"/>
</dbReference>
<dbReference type="Pfam" id="PF06062">
    <property type="entry name" value="UPF0231"/>
    <property type="match status" value="1"/>
</dbReference>